<comment type="caution">
    <text evidence="1">The sequence shown here is derived from an EMBL/GenBank/DDBJ whole genome shotgun (WGS) entry which is preliminary data.</text>
</comment>
<keyword evidence="2" id="KW-1185">Reference proteome</keyword>
<dbReference type="RefSeq" id="WP_125578284.1">
    <property type="nucleotide sequence ID" value="NZ_JBHTOF010000094.1"/>
</dbReference>
<evidence type="ECO:0000313" key="1">
    <source>
        <dbReference type="EMBL" id="MFD1466058.1"/>
    </source>
</evidence>
<dbReference type="InterPro" id="IPR012545">
    <property type="entry name" value="DUF1697"/>
</dbReference>
<name>A0ABW4DQQ9_9LACO</name>
<dbReference type="Proteomes" id="UP001597244">
    <property type="component" value="Unassembled WGS sequence"/>
</dbReference>
<reference evidence="2" key="1">
    <citation type="journal article" date="2019" name="Int. J. Syst. Evol. Microbiol.">
        <title>The Global Catalogue of Microorganisms (GCM) 10K type strain sequencing project: providing services to taxonomists for standard genome sequencing and annotation.</title>
        <authorList>
            <consortium name="The Broad Institute Genomics Platform"/>
            <consortium name="The Broad Institute Genome Sequencing Center for Infectious Disease"/>
            <person name="Wu L."/>
            <person name="Ma J."/>
        </authorList>
    </citation>
    <scope>NUCLEOTIDE SEQUENCE [LARGE SCALE GENOMIC DNA]</scope>
    <source>
        <strain evidence="2">CCM 8951</strain>
    </source>
</reference>
<dbReference type="PANTHER" id="PTHR36439:SF1">
    <property type="entry name" value="DUF1697 DOMAIN-CONTAINING PROTEIN"/>
    <property type="match status" value="1"/>
</dbReference>
<dbReference type="PANTHER" id="PTHR36439">
    <property type="entry name" value="BLL4334 PROTEIN"/>
    <property type="match status" value="1"/>
</dbReference>
<gene>
    <name evidence="1" type="ORF">ACFQ4L_08280</name>
</gene>
<dbReference type="EMBL" id="JBHTOF010000094">
    <property type="protein sequence ID" value="MFD1466058.1"/>
    <property type="molecule type" value="Genomic_DNA"/>
</dbReference>
<evidence type="ECO:0000313" key="2">
    <source>
        <dbReference type="Proteomes" id="UP001597244"/>
    </source>
</evidence>
<proteinExistence type="predicted"/>
<dbReference type="Gene3D" id="3.30.70.1280">
    <property type="entry name" value="SP0830-like domains"/>
    <property type="match status" value="1"/>
</dbReference>
<organism evidence="1 2">
    <name type="scientific">Lapidilactobacillus mulanensis</name>
    <dbReference type="NCBI Taxonomy" id="2485999"/>
    <lineage>
        <taxon>Bacteria</taxon>
        <taxon>Bacillati</taxon>
        <taxon>Bacillota</taxon>
        <taxon>Bacilli</taxon>
        <taxon>Lactobacillales</taxon>
        <taxon>Lactobacillaceae</taxon>
        <taxon>Lapidilactobacillus</taxon>
    </lineage>
</organism>
<sequence length="179" mass="20151">MKVVALLRAINVGGNNRIKMADLRANLTALGHPEAQTIGATGVVLLDQHDSESIGALVQAACRPLEPEVAVLTMAQITEAAANAPTWWQTDAAWRHNLIFMIGELQATEFLEHVQMARVDPVNEKIVIHDNVVFWSSAFEQRAHYYRSEYAKLLQNPYYKQITIRNANTLTKIVQKFRE</sequence>
<dbReference type="SUPFAM" id="SSF160379">
    <property type="entry name" value="SP0830-like"/>
    <property type="match status" value="1"/>
</dbReference>
<dbReference type="Gene3D" id="3.30.70.1260">
    <property type="entry name" value="bacterial protein sp0830 like"/>
    <property type="match status" value="1"/>
</dbReference>
<protein>
    <submittedName>
        <fullName evidence="1">DUF1697 domain-containing protein</fullName>
    </submittedName>
</protein>
<accession>A0ABW4DQQ9</accession>
<dbReference type="Pfam" id="PF08002">
    <property type="entry name" value="DUF1697"/>
    <property type="match status" value="1"/>
</dbReference>